<dbReference type="GeneTree" id="ENSGT01030000234869"/>
<dbReference type="InterPro" id="IPR051703">
    <property type="entry name" value="NF-kappa-B_Signaling_Reg"/>
</dbReference>
<evidence type="ECO:0000313" key="3">
    <source>
        <dbReference type="Proteomes" id="UP000265000"/>
    </source>
</evidence>
<dbReference type="InterPro" id="IPR019080">
    <property type="entry name" value="YqaJ_viral_recombinase"/>
</dbReference>
<dbReference type="Pfam" id="PF09588">
    <property type="entry name" value="YqaJ"/>
    <property type="match status" value="1"/>
</dbReference>
<protein>
    <recommendedName>
        <fullName evidence="1">YqaJ viral recombinase domain-containing protein</fullName>
    </recommendedName>
</protein>
<keyword evidence="3" id="KW-1185">Reference proteome</keyword>
<organism evidence="2 3">
    <name type="scientific">Fundulus heteroclitus</name>
    <name type="common">Killifish</name>
    <name type="synonym">Mummichog</name>
    <dbReference type="NCBI Taxonomy" id="8078"/>
    <lineage>
        <taxon>Eukaryota</taxon>
        <taxon>Metazoa</taxon>
        <taxon>Chordata</taxon>
        <taxon>Craniata</taxon>
        <taxon>Vertebrata</taxon>
        <taxon>Euteleostomi</taxon>
        <taxon>Actinopterygii</taxon>
        <taxon>Neopterygii</taxon>
        <taxon>Teleostei</taxon>
        <taxon>Neoteleostei</taxon>
        <taxon>Acanthomorphata</taxon>
        <taxon>Ovalentaria</taxon>
        <taxon>Atherinomorphae</taxon>
        <taxon>Cyprinodontiformes</taxon>
        <taxon>Fundulidae</taxon>
        <taxon>Fundulus</taxon>
    </lineage>
</organism>
<dbReference type="GO" id="GO:0006281">
    <property type="term" value="P:DNA repair"/>
    <property type="evidence" value="ECO:0007669"/>
    <property type="project" value="UniProtKB-ARBA"/>
</dbReference>
<name>A0A3Q2NZ35_FUNHE</name>
<accession>A0A3Q2NZ35</accession>
<dbReference type="Proteomes" id="UP000265000">
    <property type="component" value="Unplaced"/>
</dbReference>
<dbReference type="PANTHER" id="PTHR46609:SF8">
    <property type="entry name" value="YQAJ VIRAL RECOMBINASE DOMAIN-CONTAINING PROTEIN"/>
    <property type="match status" value="1"/>
</dbReference>
<evidence type="ECO:0000259" key="1">
    <source>
        <dbReference type="Pfam" id="PF09588"/>
    </source>
</evidence>
<dbReference type="SUPFAM" id="SSF52980">
    <property type="entry name" value="Restriction endonuclease-like"/>
    <property type="match status" value="1"/>
</dbReference>
<feature type="domain" description="YqaJ viral recombinase" evidence="1">
    <location>
        <begin position="179"/>
        <end position="322"/>
    </location>
</feature>
<proteinExistence type="predicted"/>
<dbReference type="InterPro" id="IPR011604">
    <property type="entry name" value="PDDEXK-like_dom_sf"/>
</dbReference>
<reference evidence="2" key="2">
    <citation type="submission" date="2025-09" db="UniProtKB">
        <authorList>
            <consortium name="Ensembl"/>
        </authorList>
    </citation>
    <scope>IDENTIFICATION</scope>
</reference>
<dbReference type="Ensembl" id="ENSFHET00000008181.1">
    <property type="protein sequence ID" value="ENSFHEP00000004834.1"/>
    <property type="gene ID" value="ENSFHEG00000005761.1"/>
</dbReference>
<reference evidence="2" key="1">
    <citation type="submission" date="2025-08" db="UniProtKB">
        <authorList>
            <consortium name="Ensembl"/>
        </authorList>
    </citation>
    <scope>IDENTIFICATION</scope>
</reference>
<dbReference type="CDD" id="cd22343">
    <property type="entry name" value="PDDEXK_lambda_exonuclease-like"/>
    <property type="match status" value="1"/>
</dbReference>
<dbReference type="STRING" id="8078.ENSFHEP00000004834"/>
<sequence>MGLTGYWKISDRNVLKDYQQLVEIYNLEKQDFFRYLQLRHHYDRNIKFVGEEDLGLVNILLGSCKGNAPKKQISRLYSCLQVGRNLHTTYIKARWEKEGKILITDEDWLNICNAVTVTSSSGLWREFSWKNMVRFFITPSIKRKQCKDPDRCSVNYSVSSAQASNLEYATRNQSFSPLWYQHRTGRFTASKAHDVLVRQPITNPDSLIKRIVGYKVYDLSKSAAVKWGTEREDECRQAYSLHQKERHIIFTCRLSGFVIDPNHPFLGASPDGAVNCDCCGNEILEVKCPFKHRNDFCLDATLHLKENHRYYTQVQIQMFLTKSQYCDFVVFTKSEPASISALTVCLWGVV</sequence>
<evidence type="ECO:0000313" key="2">
    <source>
        <dbReference type="Ensembl" id="ENSFHEP00000004834.1"/>
    </source>
</evidence>
<dbReference type="InterPro" id="IPR011335">
    <property type="entry name" value="Restrct_endonuc-II-like"/>
</dbReference>
<dbReference type="PANTHER" id="PTHR46609">
    <property type="entry name" value="EXONUCLEASE, PHAGE-TYPE/RECB, C-TERMINAL DOMAIN-CONTAINING PROTEIN"/>
    <property type="match status" value="1"/>
</dbReference>
<dbReference type="AlphaFoldDB" id="A0A3Q2NZ35"/>
<dbReference type="Gene3D" id="3.90.320.10">
    <property type="match status" value="1"/>
</dbReference>